<evidence type="ECO:0000313" key="1">
    <source>
        <dbReference type="EMBL" id="WAR29196.1"/>
    </source>
</evidence>
<dbReference type="Proteomes" id="UP001164746">
    <property type="component" value="Chromosome 16"/>
</dbReference>
<sequence length="127" mass="14658">MTMSNVSKNEEEDLSSRLVNLFMGEINPSEMEDDPMLNDLSSALQRALTKFKQYGTLTKVHRGSVVFYIQLDSFLSFINCYDDVLAGKLTTEFKPLEMELLKRLQRPNLELNVIINTNEVQHFLQHS</sequence>
<reference evidence="1" key="1">
    <citation type="submission" date="2022-11" db="EMBL/GenBank/DDBJ databases">
        <title>Centuries of genome instability and evolution in soft-shell clam transmissible cancer (bioRxiv).</title>
        <authorList>
            <person name="Hart S.F.M."/>
            <person name="Yonemitsu M.A."/>
            <person name="Giersch R.M."/>
            <person name="Beal B.F."/>
            <person name="Arriagada G."/>
            <person name="Davis B.W."/>
            <person name="Ostrander E.A."/>
            <person name="Goff S.P."/>
            <person name="Metzger M.J."/>
        </authorList>
    </citation>
    <scope>NUCLEOTIDE SEQUENCE</scope>
    <source>
        <strain evidence="1">MELC-2E11</strain>
        <tissue evidence="1">Siphon/mantle</tissue>
    </source>
</reference>
<evidence type="ECO:0000313" key="2">
    <source>
        <dbReference type="Proteomes" id="UP001164746"/>
    </source>
</evidence>
<feature type="non-terminal residue" evidence="1">
    <location>
        <position position="127"/>
    </location>
</feature>
<keyword evidence="2" id="KW-1185">Reference proteome</keyword>
<organism evidence="1 2">
    <name type="scientific">Mya arenaria</name>
    <name type="common">Soft-shell clam</name>
    <dbReference type="NCBI Taxonomy" id="6604"/>
    <lineage>
        <taxon>Eukaryota</taxon>
        <taxon>Metazoa</taxon>
        <taxon>Spiralia</taxon>
        <taxon>Lophotrochozoa</taxon>
        <taxon>Mollusca</taxon>
        <taxon>Bivalvia</taxon>
        <taxon>Autobranchia</taxon>
        <taxon>Heteroconchia</taxon>
        <taxon>Euheterodonta</taxon>
        <taxon>Imparidentia</taxon>
        <taxon>Neoheterodontei</taxon>
        <taxon>Myida</taxon>
        <taxon>Myoidea</taxon>
        <taxon>Myidae</taxon>
        <taxon>Mya</taxon>
    </lineage>
</organism>
<accession>A0ABY7G816</accession>
<protein>
    <submittedName>
        <fullName evidence="1">Uncharacterized protein</fullName>
    </submittedName>
</protein>
<name>A0ABY7G816_MYAAR</name>
<dbReference type="EMBL" id="CP111027">
    <property type="protein sequence ID" value="WAR29196.1"/>
    <property type="molecule type" value="Genomic_DNA"/>
</dbReference>
<proteinExistence type="predicted"/>
<gene>
    <name evidence="1" type="ORF">MAR_002764</name>
</gene>